<feature type="region of interest" description="Disordered" evidence="21">
    <location>
        <begin position="1"/>
        <end position="34"/>
    </location>
</feature>
<feature type="region of interest" description="Disordered" evidence="21">
    <location>
        <begin position="1330"/>
        <end position="1368"/>
    </location>
</feature>
<feature type="compositionally biased region" description="Polar residues" evidence="21">
    <location>
        <begin position="1334"/>
        <end position="1350"/>
    </location>
</feature>
<evidence type="ECO:0000256" key="21">
    <source>
        <dbReference type="SAM" id="MobiDB-lite"/>
    </source>
</evidence>
<name>A0A1B0ET49_GLOMM</name>
<dbReference type="Gene3D" id="4.10.1060.10">
    <property type="entry name" value="Zinc finger, RanBP2-type"/>
    <property type="match status" value="4"/>
</dbReference>
<keyword evidence="8" id="KW-0509">mRNA transport</keyword>
<keyword evidence="13" id="KW-0906">Nuclear pore complex</keyword>
<feature type="compositionally biased region" description="Basic residues" evidence="21">
    <location>
        <begin position="1836"/>
        <end position="1850"/>
    </location>
</feature>
<evidence type="ECO:0000256" key="15">
    <source>
        <dbReference type="ARBA" id="ARBA00023242"/>
    </source>
</evidence>
<feature type="region of interest" description="Disordered" evidence="21">
    <location>
        <begin position="1552"/>
        <end position="1584"/>
    </location>
</feature>
<dbReference type="FunFam" id="4.10.1060.10:FF:000003">
    <property type="entry name" value="E3 SUMO-protein ligase RanBP2"/>
    <property type="match status" value="1"/>
</dbReference>
<reference evidence="23" key="1">
    <citation type="submission" date="2020-05" db="UniProtKB">
        <authorList>
            <consortium name="EnsemblMetazoa"/>
        </authorList>
    </citation>
    <scope>IDENTIFICATION</scope>
    <source>
        <strain evidence="23">Yale</strain>
    </source>
</reference>
<dbReference type="GO" id="GO:0031965">
    <property type="term" value="C:nuclear membrane"/>
    <property type="evidence" value="ECO:0007669"/>
    <property type="project" value="UniProtKB-SubCell"/>
</dbReference>
<keyword evidence="10" id="KW-0653">Protein transport</keyword>
<evidence type="ECO:0000256" key="9">
    <source>
        <dbReference type="ARBA" id="ARBA00022833"/>
    </source>
</evidence>
<keyword evidence="24" id="KW-1185">Reference proteome</keyword>
<evidence type="ECO:0000256" key="2">
    <source>
        <dbReference type="ARBA" id="ARBA00004126"/>
    </source>
</evidence>
<evidence type="ECO:0000256" key="12">
    <source>
        <dbReference type="ARBA" id="ARBA00023125"/>
    </source>
</evidence>
<dbReference type="SMART" id="SM00547">
    <property type="entry name" value="ZnF_RBZ"/>
    <property type="match status" value="4"/>
</dbReference>
<dbReference type="PROSITE" id="PS01358">
    <property type="entry name" value="ZF_RANBP2_1"/>
    <property type="match status" value="4"/>
</dbReference>
<feature type="compositionally biased region" description="Basic and acidic residues" evidence="21">
    <location>
        <begin position="1"/>
        <end position="15"/>
    </location>
</feature>
<dbReference type="GO" id="GO:0005643">
    <property type="term" value="C:nuclear pore"/>
    <property type="evidence" value="ECO:0007669"/>
    <property type="project" value="UniProtKB-SubCell"/>
</dbReference>
<keyword evidence="9" id="KW-0862">Zinc</keyword>
<evidence type="ECO:0000256" key="6">
    <source>
        <dbReference type="ARBA" id="ARBA00022737"/>
    </source>
</evidence>
<feature type="compositionally biased region" description="Low complexity" evidence="21">
    <location>
        <begin position="1552"/>
        <end position="1583"/>
    </location>
</feature>
<feature type="region of interest" description="Disordered" evidence="21">
    <location>
        <begin position="1821"/>
        <end position="1850"/>
    </location>
</feature>
<evidence type="ECO:0000313" key="23">
    <source>
        <dbReference type="EnsemblMetazoa" id="GMOY007244-PA"/>
    </source>
</evidence>
<organism evidence="23 24">
    <name type="scientific">Glossina morsitans morsitans</name>
    <name type="common">Savannah tsetse fly</name>
    <dbReference type="NCBI Taxonomy" id="37546"/>
    <lineage>
        <taxon>Eukaryota</taxon>
        <taxon>Metazoa</taxon>
        <taxon>Ecdysozoa</taxon>
        <taxon>Arthropoda</taxon>
        <taxon>Hexapoda</taxon>
        <taxon>Insecta</taxon>
        <taxon>Pterygota</taxon>
        <taxon>Neoptera</taxon>
        <taxon>Endopterygota</taxon>
        <taxon>Diptera</taxon>
        <taxon>Brachycera</taxon>
        <taxon>Muscomorpha</taxon>
        <taxon>Hippoboscoidea</taxon>
        <taxon>Glossinidae</taxon>
        <taxon>Glossina</taxon>
    </lineage>
</organism>
<dbReference type="GO" id="GO:0051028">
    <property type="term" value="P:mRNA transport"/>
    <property type="evidence" value="ECO:0007669"/>
    <property type="project" value="UniProtKB-KW"/>
</dbReference>
<evidence type="ECO:0000256" key="11">
    <source>
        <dbReference type="ARBA" id="ARBA00023010"/>
    </source>
</evidence>
<feature type="domain" description="RanBP2-type" evidence="22">
    <location>
        <begin position="992"/>
        <end position="1021"/>
    </location>
</feature>
<dbReference type="PhylomeDB" id="A0A1B0ET49"/>
<dbReference type="GO" id="GO:0008139">
    <property type="term" value="F:nuclear localization sequence binding"/>
    <property type="evidence" value="ECO:0007669"/>
    <property type="project" value="TreeGrafter"/>
</dbReference>
<dbReference type="GO" id="GO:0006606">
    <property type="term" value="P:protein import into nucleus"/>
    <property type="evidence" value="ECO:0007669"/>
    <property type="project" value="TreeGrafter"/>
</dbReference>
<feature type="compositionally biased region" description="Polar residues" evidence="21">
    <location>
        <begin position="343"/>
        <end position="356"/>
    </location>
</feature>
<dbReference type="GO" id="GO:0017056">
    <property type="term" value="F:structural constituent of nuclear pore"/>
    <property type="evidence" value="ECO:0007669"/>
    <property type="project" value="TreeGrafter"/>
</dbReference>
<feature type="region of interest" description="Disordered" evidence="21">
    <location>
        <begin position="558"/>
        <end position="581"/>
    </location>
</feature>
<dbReference type="InterPro" id="IPR001876">
    <property type="entry name" value="Znf_RanBP2"/>
</dbReference>
<feature type="region of interest" description="Disordered" evidence="21">
    <location>
        <begin position="692"/>
        <end position="719"/>
    </location>
</feature>
<keyword evidence="6" id="KW-0677">Repeat</keyword>
<evidence type="ECO:0000256" key="4">
    <source>
        <dbReference type="ARBA" id="ARBA00022448"/>
    </source>
</evidence>
<feature type="region of interest" description="Disordered" evidence="21">
    <location>
        <begin position="76"/>
        <end position="165"/>
    </location>
</feature>
<dbReference type="EnsemblMetazoa" id="GMOY007244-RA">
    <property type="protein sequence ID" value="GMOY007244-PA"/>
    <property type="gene ID" value="GMOY007244"/>
</dbReference>
<evidence type="ECO:0000256" key="20">
    <source>
        <dbReference type="PROSITE-ProRule" id="PRU00322"/>
    </source>
</evidence>
<feature type="compositionally biased region" description="Acidic residues" evidence="21">
    <location>
        <begin position="114"/>
        <end position="128"/>
    </location>
</feature>
<keyword evidence="14" id="KW-0472">Membrane</keyword>
<proteinExistence type="inferred from homology"/>
<dbReference type="Pfam" id="PF00641">
    <property type="entry name" value="Zn_ribbon_RanBP"/>
    <property type="match status" value="3"/>
</dbReference>
<keyword evidence="7 20" id="KW-0863">Zinc-finger</keyword>
<dbReference type="GO" id="GO:0006405">
    <property type="term" value="P:RNA export from nucleus"/>
    <property type="evidence" value="ECO:0007669"/>
    <property type="project" value="TreeGrafter"/>
</dbReference>
<dbReference type="InterPro" id="IPR026054">
    <property type="entry name" value="Nucleoporin"/>
</dbReference>
<dbReference type="STRING" id="37546.A0A1B0ET49"/>
<protein>
    <recommendedName>
        <fullName evidence="17">Nuclear pore complex protein Nup153</fullName>
    </recommendedName>
    <alternativeName>
        <fullName evidence="19">153 kDa nucleoporin</fullName>
    </alternativeName>
    <alternativeName>
        <fullName evidence="18">Nucleoporin Nup153</fullName>
    </alternativeName>
</protein>
<dbReference type="VEuPathDB" id="VectorBase:GMOY007244"/>
<feature type="compositionally biased region" description="Low complexity" evidence="21">
    <location>
        <begin position="19"/>
        <end position="32"/>
    </location>
</feature>
<evidence type="ECO:0000256" key="18">
    <source>
        <dbReference type="ARBA" id="ARBA00078197"/>
    </source>
</evidence>
<feature type="compositionally biased region" description="Polar residues" evidence="21">
    <location>
        <begin position="694"/>
        <end position="710"/>
    </location>
</feature>
<evidence type="ECO:0000256" key="10">
    <source>
        <dbReference type="ARBA" id="ARBA00022927"/>
    </source>
</evidence>
<dbReference type="FunFam" id="4.10.1060.10:FF:000001">
    <property type="entry name" value="Nuclear pore complex protein Nup153"/>
    <property type="match status" value="1"/>
</dbReference>
<comment type="cofactor">
    <cofactor evidence="1">
        <name>Zn(2+)</name>
        <dbReference type="ChEBI" id="CHEBI:29105"/>
    </cofactor>
</comment>
<feature type="domain" description="RanBP2-type" evidence="22">
    <location>
        <begin position="1126"/>
        <end position="1155"/>
    </location>
</feature>
<sequence>MSEHASHGESIHDNEAIENTNMDDSTNTNDNSIIGKVKSRVSSILPDRISKWFSNSTKTRNDSSLNGSLITNVAVKRRRRRSEDGDANEDINDDLQSKYEEFDEHNRFHRQEENSEEDDEEEDDEDEESHNSEEEVHSGVPGRRDLNSFPPAKRSRLHINSPCTRSSPLIGHYQSLLASTPAVSSSNSRSSNIGVVPRSSYQRYGHLNLYGHQSRKEPPYDFSTSKHNLKTDIIDLISNPTDLEKDLSSVKSGALNSSRIRYVLNENVLNVKINKIVVFKSLRRTLNLPPTSSNATSEHYFATTSHLKRQPLSSVKQDFSADIGPGIVRRSSTTIHETVKTAKTQENVEDINQSRKYNGRSEEEEDDVEISQVGMKRRKLINGSRRDANQIMASNDTGSESGESGIVDANSHTIADNGEREAENTCQQRKAGLYNMTPVSDTRQGSRASSFGNGLNFHSHLEGRKSLFAEPNTHTPVSGNMLNTSTLSLNSLNRRQFNASIYGSMSALSDSRLLNTFSPFYTGKTTYGGAAAYHKNYASTGAGAVRIAPTLIRPNSSLSNLSSSNNSLSATGHPGENSTVSSTAKRILDLINDFSTPLGEAKKIANSFRANMPQLAGRLNENELNASRAIRLSHVRAPYTKPSTAVLLQPSASVNARSSGSLPPIKELQVPSMSQLLQMKKMQNTTEKVRQITKHNMSSTTTSPVTSDYTSPAKEELRRKNSKIVEQQKHTNKIRNKITNSGRGANSSNDLVAEAPPLPVNLPNIAFPMMKAVPQFDIQLTVPPSSAASVISSTTTKQQAAITPTGLVQNEQSVNTLMIPTVLESRLKTSTPKYATNFIFSSPTTIKGISTPYAQNMKSENMKNYKFSSPIFLHQSSKSINCSGSLDNKIGNQLKCGSVLEALTKESLISAKTKEQTSETTPGSTFKSFGFQFKKSDDEWECSVCMVRNKLEAVKCVACETTKKVEKQLTSPNDSVNLLLTSSSFGSQFKKNAGEWECEVCMIRNKQESNKCIACETSRKGSSSTSILVADKGFGDLSKSNAWECTKCLVSNNIEANYCIACQNKKPGKIDNVVISSGSVAPASSFKFGFAAAKSIDINRTTTITSNISTSVTEDSGFKLLAAQQRASKWECETCATRNDISRIKCVCCEQPKPESNFTDACTNNAQKFTFGATADKCALDFLTASNVSKDGTELKQTAVEPSKTVALTVKPALINTDFEIERPASTGEGFSFGATCSDNSNKGACDGTNRIQQGNVPTSTTTGFTFKKSEETNSSTSDTSITAASSQITSPATTTSSTPSVKFHLVNSTKTASSTESTFSGSTEKTLLEAVPPNTSGGSLSTVASLSTSDVHKTQPNSDDKNLSPITSTTNKSPLGYGFGNFAATVFATALPSSTTNVTTATTAVTKPMFSLVSSNVSSAVTSSRSGFGGFNFSRAMQASNVGKPLFGAVTSTSAATTTTTAASKTFTTTTASTTNIFGVFGSNATVSSSTNSSTHNPIASTSQFGTFNKSSITTGNMFGSFGDEHKSAKSTNVFSNTTTNSGFNFGAPTTTSASTLGTSASATTSNSMTTTGATPTTSGGTWSNSFALNTKETNKPSMFTFGLPNNDKAPTTSIFGATSNTETKAPTFGGVNTNTSAVNSPINIFATNPAPPSTNIFRTAPSGSAATPTPAFGTSPFGGAASSTNATPTFGSTAAASSTTTFGGFGAITAPIANTALEAKKPPFAFVAPAAQSSSGSFSFGSAATNTAKPAFNFGATVTQQPAFNFTGSTESSQNSTKPFQFGATPAAAFFNFTGGSIETASNAPFQFNAGSSPACSNIFAPTPTSGAQSAQQARRKIRTPARRTTPR</sequence>
<feature type="compositionally biased region" description="Basic and acidic residues" evidence="21">
    <location>
        <begin position="1351"/>
        <end position="1363"/>
    </location>
</feature>
<feature type="region of interest" description="Disordered" evidence="21">
    <location>
        <begin position="343"/>
        <end position="408"/>
    </location>
</feature>
<evidence type="ECO:0000256" key="16">
    <source>
        <dbReference type="ARBA" id="ARBA00060842"/>
    </source>
</evidence>
<evidence type="ECO:0000256" key="19">
    <source>
        <dbReference type="ARBA" id="ARBA00079437"/>
    </source>
</evidence>
<accession>A0A1B0ET49</accession>
<dbReference type="PANTHER" id="PTHR23193:SF23">
    <property type="entry name" value="NUCLEAR PORE COMPLEX PROTEIN NUP153"/>
    <property type="match status" value="1"/>
</dbReference>
<evidence type="ECO:0000313" key="24">
    <source>
        <dbReference type="Proteomes" id="UP000092444"/>
    </source>
</evidence>
<evidence type="ECO:0000256" key="1">
    <source>
        <dbReference type="ARBA" id="ARBA00001947"/>
    </source>
</evidence>
<dbReference type="PROSITE" id="PS50199">
    <property type="entry name" value="ZF_RANBP2_2"/>
    <property type="match status" value="4"/>
</dbReference>
<evidence type="ECO:0000256" key="17">
    <source>
        <dbReference type="ARBA" id="ARBA00068609"/>
    </source>
</evidence>
<evidence type="ECO:0000256" key="8">
    <source>
        <dbReference type="ARBA" id="ARBA00022816"/>
    </source>
</evidence>
<feature type="compositionally biased region" description="Low complexity" evidence="21">
    <location>
        <begin position="1259"/>
        <end position="1300"/>
    </location>
</feature>
<dbReference type="InterPro" id="IPR036443">
    <property type="entry name" value="Znf_RanBP2_sf"/>
</dbReference>
<keyword evidence="12" id="KW-0238">DNA-binding</keyword>
<feature type="compositionally biased region" description="Low complexity" evidence="21">
    <location>
        <begin position="558"/>
        <end position="569"/>
    </location>
</feature>
<dbReference type="EMBL" id="CCAG010002680">
    <property type="status" value="NOT_ANNOTATED_CDS"/>
    <property type="molecule type" value="Genomic_DNA"/>
</dbReference>
<feature type="compositionally biased region" description="Basic and acidic residues" evidence="21">
    <location>
        <begin position="95"/>
        <end position="113"/>
    </location>
</feature>
<evidence type="ECO:0000256" key="5">
    <source>
        <dbReference type="ARBA" id="ARBA00022723"/>
    </source>
</evidence>
<dbReference type="GO" id="GO:0003677">
    <property type="term" value="F:DNA binding"/>
    <property type="evidence" value="ECO:0007669"/>
    <property type="project" value="UniProtKB-KW"/>
</dbReference>
<keyword evidence="4" id="KW-0813">Transport</keyword>
<dbReference type="Proteomes" id="UP000092444">
    <property type="component" value="Unassembled WGS sequence"/>
</dbReference>
<evidence type="ECO:0000256" key="3">
    <source>
        <dbReference type="ARBA" id="ARBA00004567"/>
    </source>
</evidence>
<evidence type="ECO:0000256" key="7">
    <source>
        <dbReference type="ARBA" id="ARBA00022771"/>
    </source>
</evidence>
<feature type="domain" description="RanBP2-type" evidence="22">
    <location>
        <begin position="935"/>
        <end position="965"/>
    </location>
</feature>
<dbReference type="SUPFAM" id="SSF90209">
    <property type="entry name" value="Ran binding protein zinc finger-like"/>
    <property type="match status" value="4"/>
</dbReference>
<comment type="subcellular location">
    <subcellularLocation>
        <location evidence="2">Nucleus membrane</location>
    </subcellularLocation>
    <subcellularLocation>
        <location evidence="3">Nucleus</location>
        <location evidence="3">Nuclear pore complex</location>
    </subcellularLocation>
</comment>
<evidence type="ECO:0000256" key="13">
    <source>
        <dbReference type="ARBA" id="ARBA00023132"/>
    </source>
</evidence>
<keyword evidence="5" id="KW-0479">Metal-binding</keyword>
<feature type="domain" description="RanBP2-type" evidence="22">
    <location>
        <begin position="1039"/>
        <end position="1068"/>
    </location>
</feature>
<dbReference type="PANTHER" id="PTHR23193">
    <property type="entry name" value="NUCLEAR PORE COMPLEX PROTEIN NUP"/>
    <property type="match status" value="1"/>
</dbReference>
<keyword evidence="15" id="KW-0539">Nucleus</keyword>
<keyword evidence="11" id="KW-0811">Translocation</keyword>
<evidence type="ECO:0000256" key="14">
    <source>
        <dbReference type="ARBA" id="ARBA00023136"/>
    </source>
</evidence>
<feature type="region of interest" description="Disordered" evidence="21">
    <location>
        <begin position="1247"/>
        <end position="1300"/>
    </location>
</feature>
<evidence type="ECO:0000259" key="22">
    <source>
        <dbReference type="PROSITE" id="PS50199"/>
    </source>
</evidence>
<feature type="compositionally biased region" description="Polar residues" evidence="21">
    <location>
        <begin position="391"/>
        <end position="402"/>
    </location>
</feature>
<dbReference type="GO" id="GO:0008270">
    <property type="term" value="F:zinc ion binding"/>
    <property type="evidence" value="ECO:0007669"/>
    <property type="project" value="UniProtKB-KW"/>
</dbReference>
<feature type="compositionally biased region" description="Basic and acidic residues" evidence="21">
    <location>
        <begin position="129"/>
        <end position="146"/>
    </location>
</feature>
<comment type="similarity">
    <text evidence="16">Belongs to the NUP153 family.</text>
</comment>
<feature type="compositionally biased region" description="Polar residues" evidence="21">
    <location>
        <begin position="1825"/>
        <end position="1835"/>
    </location>
</feature>